<keyword evidence="6" id="KW-0508">mRNA splicing</keyword>
<evidence type="ECO:0000256" key="3">
    <source>
        <dbReference type="ARBA" id="ARBA00022664"/>
    </source>
</evidence>
<dbReference type="FunFam" id="2.130.10.10:FF:000034">
    <property type="entry name" value="Pre-mRNA-processing factor 17, putative"/>
    <property type="match status" value="1"/>
</dbReference>
<dbReference type="PROSITE" id="PS00678">
    <property type="entry name" value="WD_REPEATS_1"/>
    <property type="match status" value="1"/>
</dbReference>
<evidence type="ECO:0000256" key="11">
    <source>
        <dbReference type="PROSITE-ProRule" id="PRU00221"/>
    </source>
</evidence>
<evidence type="ECO:0000256" key="2">
    <source>
        <dbReference type="ARBA" id="ARBA00022574"/>
    </source>
</evidence>
<feature type="repeat" description="WD" evidence="11">
    <location>
        <begin position="312"/>
        <end position="346"/>
    </location>
</feature>
<feature type="region of interest" description="Disordered" evidence="12">
    <location>
        <begin position="1"/>
        <end position="45"/>
    </location>
</feature>
<dbReference type="InterPro" id="IPR019775">
    <property type="entry name" value="WD40_repeat_CS"/>
</dbReference>
<dbReference type="GO" id="GO:0071013">
    <property type="term" value="C:catalytic step 2 spliceosome"/>
    <property type="evidence" value="ECO:0007669"/>
    <property type="project" value="InterPro"/>
</dbReference>
<feature type="repeat" description="WD" evidence="11">
    <location>
        <begin position="541"/>
        <end position="573"/>
    </location>
</feature>
<dbReference type="InterPro" id="IPR001680">
    <property type="entry name" value="WD40_rpt"/>
</dbReference>
<dbReference type="InterPro" id="IPR015943">
    <property type="entry name" value="WD40/YVTN_repeat-like_dom_sf"/>
</dbReference>
<accession>A0AAN9Y8K9</accession>
<feature type="compositionally biased region" description="Acidic residues" evidence="12">
    <location>
        <begin position="9"/>
        <end position="20"/>
    </location>
</feature>
<evidence type="ECO:0000256" key="10">
    <source>
        <dbReference type="ARBA" id="ARBA00076678"/>
    </source>
</evidence>
<keyword evidence="7" id="KW-0539">Nucleus</keyword>
<dbReference type="GO" id="GO:0000398">
    <property type="term" value="P:mRNA splicing, via spliceosome"/>
    <property type="evidence" value="ECO:0007669"/>
    <property type="project" value="InterPro"/>
</dbReference>
<gene>
    <name evidence="13" type="ORF">V9T40_003125</name>
</gene>
<keyword evidence="4" id="KW-0747">Spliceosome</keyword>
<keyword evidence="5" id="KW-0677">Repeat</keyword>
<dbReference type="AlphaFoldDB" id="A0AAN9Y8K9"/>
<evidence type="ECO:0000256" key="9">
    <source>
        <dbReference type="ARBA" id="ARBA00075265"/>
    </source>
</evidence>
<dbReference type="GO" id="GO:0003729">
    <property type="term" value="F:mRNA binding"/>
    <property type="evidence" value="ECO:0007669"/>
    <property type="project" value="TreeGrafter"/>
</dbReference>
<comment type="caution">
    <text evidence="13">The sequence shown here is derived from an EMBL/GenBank/DDBJ whole genome shotgun (WGS) entry which is preliminary data.</text>
</comment>
<evidence type="ECO:0000256" key="8">
    <source>
        <dbReference type="ARBA" id="ARBA00068146"/>
    </source>
</evidence>
<sequence>MIKLVSYGDSDEDETVEESTSDSQDSTSSNTSVVNNNSEIADPTPVIDSHEESMVTSAVSNSAPVNIPSMALSICAAPDVVPMGNENDRLTLIDRNAKEITVNLTCDELFAPVVGPVNPFLSQQQRSVRNMLSGYVEQAHLNAFEFENQRRTFTSFGYAIDPSINTEKADNIVARIPDVSLAKADLPTEKFTTVFEKTIKRPADKRKRKRNDDPSDLDGFVGPWAPYVDEKRDIVPSEEEAAELEEYLAKRHKMGKHTDDKPMEEKTILHIKDPLDYQGRNFLHPPQDIGVNLKSDVPPTKCFLPKSLIHTWKGHTKGISAIRWFPKTAHLLLSSSMDCRVKLWEVYNERRCIRTYYGHRQAVRDICFNNDGTQFLSAAYDRFIKLWDTETGACVSRFTSRKVAYCVKFNPEADKQHLFVAGTSDKKIICWDTRSGEIVQEYDRHLGAVNTITFVDENRRFVTTSDDKSLRVWEWDIPVDMKYIADPSMHSMPAVTLSPNQKWLACQSMDNKIVIFSALNRFKFNRKKTFSGHMVAGYACSLDFSPDMSYIVSGDGDGKCYVWDWKTTKMFKKWKAHDSVCISALWNPHETSKIVTAGWDGLIKYWD</sequence>
<comment type="subcellular location">
    <subcellularLocation>
        <location evidence="1">Nucleus</location>
    </subcellularLocation>
</comment>
<evidence type="ECO:0000313" key="14">
    <source>
        <dbReference type="Proteomes" id="UP001367676"/>
    </source>
</evidence>
<reference evidence="13 14" key="1">
    <citation type="submission" date="2024-03" db="EMBL/GenBank/DDBJ databases">
        <title>Adaptation during the transition from Ophiocordyceps entomopathogen to insect associate is accompanied by gene loss and intensified selection.</title>
        <authorList>
            <person name="Ward C.M."/>
            <person name="Onetto C.A."/>
            <person name="Borneman A.R."/>
        </authorList>
    </citation>
    <scope>NUCLEOTIDE SEQUENCE [LARGE SCALE GENOMIC DNA]</scope>
    <source>
        <strain evidence="13">AWRI1</strain>
        <tissue evidence="13">Single Adult Female</tissue>
    </source>
</reference>
<organism evidence="13 14">
    <name type="scientific">Parthenolecanium corni</name>
    <dbReference type="NCBI Taxonomy" id="536013"/>
    <lineage>
        <taxon>Eukaryota</taxon>
        <taxon>Metazoa</taxon>
        <taxon>Ecdysozoa</taxon>
        <taxon>Arthropoda</taxon>
        <taxon>Hexapoda</taxon>
        <taxon>Insecta</taxon>
        <taxon>Pterygota</taxon>
        <taxon>Neoptera</taxon>
        <taxon>Paraneoptera</taxon>
        <taxon>Hemiptera</taxon>
        <taxon>Sternorrhyncha</taxon>
        <taxon>Coccoidea</taxon>
        <taxon>Coccidae</taxon>
        <taxon>Parthenolecanium</taxon>
    </lineage>
</organism>
<evidence type="ECO:0000256" key="12">
    <source>
        <dbReference type="SAM" id="MobiDB-lite"/>
    </source>
</evidence>
<feature type="repeat" description="WD" evidence="11">
    <location>
        <begin position="356"/>
        <end position="397"/>
    </location>
</feature>
<evidence type="ECO:0000256" key="7">
    <source>
        <dbReference type="ARBA" id="ARBA00023242"/>
    </source>
</evidence>
<dbReference type="Pfam" id="PF00400">
    <property type="entry name" value="WD40"/>
    <property type="match status" value="5"/>
</dbReference>
<name>A0AAN9Y8K9_9HEMI</name>
<evidence type="ECO:0000256" key="4">
    <source>
        <dbReference type="ARBA" id="ARBA00022728"/>
    </source>
</evidence>
<keyword evidence="3" id="KW-0507">mRNA processing</keyword>
<dbReference type="SUPFAM" id="SSF50978">
    <property type="entry name" value="WD40 repeat-like"/>
    <property type="match status" value="1"/>
</dbReference>
<dbReference type="Proteomes" id="UP001367676">
    <property type="component" value="Unassembled WGS sequence"/>
</dbReference>
<evidence type="ECO:0000256" key="1">
    <source>
        <dbReference type="ARBA" id="ARBA00004123"/>
    </source>
</evidence>
<dbReference type="InterPro" id="IPR036322">
    <property type="entry name" value="WD40_repeat_dom_sf"/>
</dbReference>
<dbReference type="PROSITE" id="PS50294">
    <property type="entry name" value="WD_REPEATS_REGION"/>
    <property type="match status" value="4"/>
</dbReference>
<dbReference type="EMBL" id="JBBCAQ010000006">
    <property type="protein sequence ID" value="KAK7603126.1"/>
    <property type="molecule type" value="Genomic_DNA"/>
</dbReference>
<feature type="compositionally biased region" description="Low complexity" evidence="12">
    <location>
        <begin position="21"/>
        <end position="39"/>
    </location>
</feature>
<proteinExistence type="predicted"/>
<keyword evidence="2 11" id="KW-0853">WD repeat</keyword>
<dbReference type="PROSITE" id="PS50082">
    <property type="entry name" value="WD_REPEATS_2"/>
    <property type="match status" value="5"/>
</dbReference>
<dbReference type="Gene3D" id="2.130.10.10">
    <property type="entry name" value="YVTN repeat-like/Quinoprotein amine dehydrogenase"/>
    <property type="match status" value="1"/>
</dbReference>
<dbReference type="CDD" id="cd00200">
    <property type="entry name" value="WD40"/>
    <property type="match status" value="1"/>
</dbReference>
<feature type="repeat" description="WD" evidence="11">
    <location>
        <begin position="574"/>
        <end position="607"/>
    </location>
</feature>
<dbReference type="SMART" id="SM00320">
    <property type="entry name" value="WD40"/>
    <property type="match status" value="7"/>
</dbReference>
<evidence type="ECO:0000256" key="5">
    <source>
        <dbReference type="ARBA" id="ARBA00022737"/>
    </source>
</evidence>
<dbReference type="PANTHER" id="PTHR43979:SF1">
    <property type="entry name" value="PRE-MRNA-PROCESSING FACTOR 17"/>
    <property type="match status" value="1"/>
</dbReference>
<keyword evidence="14" id="KW-1185">Reference proteome</keyword>
<dbReference type="PANTHER" id="PTHR43979">
    <property type="entry name" value="PRE-MRNA-PROCESSING FACTOR 17"/>
    <property type="match status" value="1"/>
</dbReference>
<evidence type="ECO:0000256" key="6">
    <source>
        <dbReference type="ARBA" id="ARBA00023187"/>
    </source>
</evidence>
<protein>
    <recommendedName>
        <fullName evidence="8">Pre-mRNA-processing factor 17</fullName>
    </recommendedName>
    <alternativeName>
        <fullName evidence="10">Cell division cycle 40 homolog</fullName>
    </alternativeName>
    <alternativeName>
        <fullName evidence="9">PRP17 homolog</fullName>
    </alternativeName>
</protein>
<evidence type="ECO:0000313" key="13">
    <source>
        <dbReference type="EMBL" id="KAK7603126.1"/>
    </source>
</evidence>
<dbReference type="InterPro" id="IPR032847">
    <property type="entry name" value="PRPF17"/>
</dbReference>
<feature type="repeat" description="WD" evidence="11">
    <location>
        <begin position="442"/>
        <end position="474"/>
    </location>
</feature>